<dbReference type="EMBL" id="JBHSOZ010000003">
    <property type="protein sequence ID" value="MFC5712605.1"/>
    <property type="molecule type" value="Genomic_DNA"/>
</dbReference>
<dbReference type="RefSeq" id="WP_385939800.1">
    <property type="nucleotide sequence ID" value="NZ_JBHSOZ010000003.1"/>
</dbReference>
<dbReference type="InterPro" id="IPR004474">
    <property type="entry name" value="LytR_CpsA_psr"/>
</dbReference>
<comment type="caution">
    <text evidence="7">The sequence shown here is derived from an EMBL/GenBank/DDBJ whole genome shotgun (WGS) entry which is preliminary data.</text>
</comment>
<keyword evidence="4" id="KW-0472">Membrane</keyword>
<dbReference type="NCBIfam" id="TIGR00350">
    <property type="entry name" value="lytR_cpsA_psr"/>
    <property type="match status" value="1"/>
</dbReference>
<protein>
    <submittedName>
        <fullName evidence="7">LCP family protein</fullName>
    </submittedName>
</protein>
<evidence type="ECO:0000256" key="2">
    <source>
        <dbReference type="ARBA" id="ARBA00022692"/>
    </source>
</evidence>
<gene>
    <name evidence="7" type="ORF">ACFPU1_07415</name>
</gene>
<feature type="compositionally biased region" description="Low complexity" evidence="5">
    <location>
        <begin position="43"/>
        <end position="52"/>
    </location>
</feature>
<evidence type="ECO:0000256" key="1">
    <source>
        <dbReference type="ARBA" id="ARBA00006068"/>
    </source>
</evidence>
<organism evidence="7 8">
    <name type="scientific">Thalassorhabdus alkalitolerans</name>
    <dbReference type="NCBI Taxonomy" id="2282697"/>
    <lineage>
        <taxon>Bacteria</taxon>
        <taxon>Bacillati</taxon>
        <taxon>Bacillota</taxon>
        <taxon>Bacilli</taxon>
        <taxon>Bacillales</taxon>
        <taxon>Bacillaceae</taxon>
        <taxon>Thalassorhabdus</taxon>
    </lineage>
</organism>
<evidence type="ECO:0000256" key="4">
    <source>
        <dbReference type="ARBA" id="ARBA00022989"/>
    </source>
</evidence>
<keyword evidence="8" id="KW-1185">Reference proteome</keyword>
<evidence type="ECO:0000256" key="3">
    <source>
        <dbReference type="ARBA" id="ARBA00022968"/>
    </source>
</evidence>
<accession>A0ABW0YJJ6</accession>
<feature type="region of interest" description="Disordered" evidence="5">
    <location>
        <begin position="38"/>
        <end position="66"/>
    </location>
</feature>
<dbReference type="Pfam" id="PF03816">
    <property type="entry name" value="LytR_cpsA_psr"/>
    <property type="match status" value="1"/>
</dbReference>
<feature type="domain" description="Cell envelope-related transcriptional attenuator" evidence="6">
    <location>
        <begin position="91"/>
        <end position="240"/>
    </location>
</feature>
<dbReference type="Proteomes" id="UP001596142">
    <property type="component" value="Unassembled WGS sequence"/>
</dbReference>
<keyword evidence="4" id="KW-1133">Transmembrane helix</keyword>
<sequence>MWKKITLIFLLSITLIFGAAAGYAFYLYQQAEQSMEQMNENFSAETEQQSTPEESESFSSEQEDVDNDLTQADSVSFLLIGIGDRPDDPGRADVIMPVSVNQADESVVMFNIPRDTRVDIPGRNQPDKINHTYAYEGTPLVVETTEEFLEHEFDYVIQSNMNGFRELVDALGGIEVDNPFEFDQGDEIGENTYHYPEGTIELDGERALHYVRMRREDPRGDLGRNERQRQVIEALAERASSFQSIVQANQLLDILGDNIETNMTFDEIQSIYQQYQGAESNMETFELSGESTTENGIYYYDIPEEERRRAIAAFKEHQEQE</sequence>
<reference evidence="8" key="1">
    <citation type="journal article" date="2019" name="Int. J. Syst. Evol. Microbiol.">
        <title>The Global Catalogue of Microorganisms (GCM) 10K type strain sequencing project: providing services to taxonomists for standard genome sequencing and annotation.</title>
        <authorList>
            <consortium name="The Broad Institute Genomics Platform"/>
            <consortium name="The Broad Institute Genome Sequencing Center for Infectious Disease"/>
            <person name="Wu L."/>
            <person name="Ma J."/>
        </authorList>
    </citation>
    <scope>NUCLEOTIDE SEQUENCE [LARGE SCALE GENOMIC DNA]</scope>
    <source>
        <strain evidence="8">CECT 7184</strain>
    </source>
</reference>
<evidence type="ECO:0000259" key="6">
    <source>
        <dbReference type="Pfam" id="PF03816"/>
    </source>
</evidence>
<dbReference type="PANTHER" id="PTHR33392">
    <property type="entry name" value="POLYISOPRENYL-TEICHOIC ACID--PEPTIDOGLYCAN TEICHOIC ACID TRANSFERASE TAGU"/>
    <property type="match status" value="1"/>
</dbReference>
<feature type="compositionally biased region" description="Acidic residues" evidence="5">
    <location>
        <begin position="53"/>
        <end position="66"/>
    </location>
</feature>
<name>A0ABW0YJJ6_9BACI</name>
<keyword evidence="2" id="KW-0812">Transmembrane</keyword>
<evidence type="ECO:0000313" key="8">
    <source>
        <dbReference type="Proteomes" id="UP001596142"/>
    </source>
</evidence>
<dbReference type="PANTHER" id="PTHR33392:SF6">
    <property type="entry name" value="POLYISOPRENYL-TEICHOIC ACID--PEPTIDOGLYCAN TEICHOIC ACID TRANSFERASE TAGU"/>
    <property type="match status" value="1"/>
</dbReference>
<dbReference type="InterPro" id="IPR050922">
    <property type="entry name" value="LytR/CpsA/Psr_CW_biosynth"/>
</dbReference>
<dbReference type="Gene3D" id="3.40.630.190">
    <property type="entry name" value="LCP protein"/>
    <property type="match status" value="1"/>
</dbReference>
<keyword evidence="3" id="KW-0735">Signal-anchor</keyword>
<evidence type="ECO:0000313" key="7">
    <source>
        <dbReference type="EMBL" id="MFC5712605.1"/>
    </source>
</evidence>
<evidence type="ECO:0000256" key="5">
    <source>
        <dbReference type="SAM" id="MobiDB-lite"/>
    </source>
</evidence>
<proteinExistence type="inferred from homology"/>
<comment type="similarity">
    <text evidence="1">Belongs to the LytR/CpsA/Psr (LCP) family.</text>
</comment>